<keyword evidence="7 11" id="KW-0460">Magnesium</keyword>
<feature type="domain" description="Glutamine amidotransferase" evidence="12">
    <location>
        <begin position="305"/>
        <end position="527"/>
    </location>
</feature>
<evidence type="ECO:0000313" key="15">
    <source>
        <dbReference type="Proteomes" id="UP000034207"/>
    </source>
</evidence>
<dbReference type="GO" id="GO:0046872">
    <property type="term" value="F:metal ion binding"/>
    <property type="evidence" value="ECO:0007669"/>
    <property type="project" value="UniProtKB-KW"/>
</dbReference>
<feature type="region of interest" description="Amidoligase domain" evidence="11">
    <location>
        <begin position="1"/>
        <end position="268"/>
    </location>
</feature>
<dbReference type="EMBL" id="LBVV01000002">
    <property type="protein sequence ID" value="KKQ95231.1"/>
    <property type="molecule type" value="Genomic_DNA"/>
</dbReference>
<keyword evidence="3 11" id="KW-0436">Ligase</keyword>
<evidence type="ECO:0000256" key="11">
    <source>
        <dbReference type="HAMAP-Rule" id="MF_01227"/>
    </source>
</evidence>
<evidence type="ECO:0000256" key="8">
    <source>
        <dbReference type="ARBA" id="ARBA00022962"/>
    </source>
</evidence>
<dbReference type="InterPro" id="IPR027417">
    <property type="entry name" value="P-loop_NTPase"/>
</dbReference>
<dbReference type="GO" id="GO:0044210">
    <property type="term" value="P:'de novo' CTP biosynthetic process"/>
    <property type="evidence" value="ECO:0007669"/>
    <property type="project" value="UniProtKB-UniRule"/>
</dbReference>
<dbReference type="GO" id="GO:0097268">
    <property type="term" value="C:cytoophidium"/>
    <property type="evidence" value="ECO:0007669"/>
    <property type="project" value="UniProtKB-ARBA"/>
</dbReference>
<comment type="similarity">
    <text evidence="2 11">Belongs to the CTP synthase family.</text>
</comment>
<dbReference type="PROSITE" id="PS51273">
    <property type="entry name" value="GATASE_TYPE_1"/>
    <property type="match status" value="1"/>
</dbReference>
<dbReference type="FunFam" id="3.40.50.880:FF:000002">
    <property type="entry name" value="CTP synthase"/>
    <property type="match status" value="1"/>
</dbReference>
<feature type="binding site" evidence="11">
    <location>
        <position position="74"/>
    </location>
    <ligand>
        <name>ATP</name>
        <dbReference type="ChEBI" id="CHEBI:30616"/>
    </ligand>
</feature>
<dbReference type="SUPFAM" id="SSF52317">
    <property type="entry name" value="Class I glutamine amidotransferase-like"/>
    <property type="match status" value="1"/>
</dbReference>
<dbReference type="PANTHER" id="PTHR11550">
    <property type="entry name" value="CTP SYNTHASE"/>
    <property type="match status" value="1"/>
</dbReference>
<dbReference type="Pfam" id="PF06418">
    <property type="entry name" value="CTP_synth_N"/>
    <property type="match status" value="1"/>
</dbReference>
<comment type="subunit">
    <text evidence="11">Homotetramer.</text>
</comment>
<dbReference type="GO" id="GO:0003883">
    <property type="term" value="F:CTP synthase activity"/>
    <property type="evidence" value="ECO:0007669"/>
    <property type="project" value="UniProtKB-UniRule"/>
</dbReference>
<feature type="active site" evidence="11">
    <location>
        <position position="508"/>
    </location>
</feature>
<dbReference type="AlphaFoldDB" id="A0A0G0Q0P2"/>
<comment type="catalytic activity">
    <reaction evidence="11">
        <text>UTP + NH4(+) + ATP = CTP + ADP + phosphate + 2 H(+)</text>
        <dbReference type="Rhea" id="RHEA:16597"/>
        <dbReference type="ChEBI" id="CHEBI:15378"/>
        <dbReference type="ChEBI" id="CHEBI:28938"/>
        <dbReference type="ChEBI" id="CHEBI:30616"/>
        <dbReference type="ChEBI" id="CHEBI:37563"/>
        <dbReference type="ChEBI" id="CHEBI:43474"/>
        <dbReference type="ChEBI" id="CHEBI:46398"/>
        <dbReference type="ChEBI" id="CHEBI:456216"/>
    </reaction>
</comment>
<dbReference type="Pfam" id="PF00117">
    <property type="entry name" value="GATase"/>
    <property type="match status" value="1"/>
</dbReference>
<dbReference type="InterPro" id="IPR004468">
    <property type="entry name" value="CTP_synthase"/>
</dbReference>
<dbReference type="CDD" id="cd03113">
    <property type="entry name" value="CTPS_N"/>
    <property type="match status" value="1"/>
</dbReference>
<dbReference type="EC" id="6.3.4.2" evidence="11"/>
<evidence type="ECO:0000256" key="2">
    <source>
        <dbReference type="ARBA" id="ARBA00007533"/>
    </source>
</evidence>
<comment type="miscellaneous">
    <text evidence="11">CTPSs have evolved a hybrid strategy for distinguishing between UTP and CTP. The overlapping regions of the product feedback inhibitory and substrate sites recognize a common feature in both compounds, the triphosphate moiety. To differentiate isosteric substrate and product pyrimidine rings, an additional pocket far from the expected kinase/ligase catalytic site, specifically recognizes the cytosine and ribose portions of the product inhibitor.</text>
</comment>
<protein>
    <recommendedName>
        <fullName evidence="11">CTP synthase</fullName>
        <ecNumber evidence="11">6.3.4.2</ecNumber>
    </recommendedName>
    <alternativeName>
        <fullName evidence="11">Cytidine 5'-triphosphate synthase</fullName>
    </alternativeName>
    <alternativeName>
        <fullName evidence="11">Cytidine triphosphate synthetase</fullName>
        <shortName evidence="11">CTP synthetase</shortName>
        <shortName evidence="11">CTPS</shortName>
    </alternativeName>
    <alternativeName>
        <fullName evidence="11">UTP--ammonia ligase</fullName>
    </alternativeName>
</protein>
<comment type="catalytic activity">
    <reaction evidence="11">
        <text>L-glutamine + H2O = L-glutamate + NH4(+)</text>
        <dbReference type="Rhea" id="RHEA:15889"/>
        <dbReference type="ChEBI" id="CHEBI:15377"/>
        <dbReference type="ChEBI" id="CHEBI:28938"/>
        <dbReference type="ChEBI" id="CHEBI:29985"/>
        <dbReference type="ChEBI" id="CHEBI:58359"/>
    </reaction>
</comment>
<dbReference type="PANTHER" id="PTHR11550:SF0">
    <property type="entry name" value="CTP SYNTHASE-RELATED"/>
    <property type="match status" value="1"/>
</dbReference>
<evidence type="ECO:0000256" key="4">
    <source>
        <dbReference type="ARBA" id="ARBA00022723"/>
    </source>
</evidence>
<feature type="active site" description="Nucleophile; for glutamine hydrolysis" evidence="11">
    <location>
        <position position="382"/>
    </location>
</feature>
<feature type="binding site" evidence="11">
    <location>
        <begin position="383"/>
        <end position="386"/>
    </location>
    <ligand>
        <name>L-glutamine</name>
        <dbReference type="ChEBI" id="CHEBI:58359"/>
    </ligand>
</feature>
<dbReference type="InterPro" id="IPR017456">
    <property type="entry name" value="CTP_synthase_N"/>
</dbReference>
<evidence type="ECO:0000256" key="9">
    <source>
        <dbReference type="ARBA" id="ARBA00022975"/>
    </source>
</evidence>
<dbReference type="InterPro" id="IPR033828">
    <property type="entry name" value="GATase1_CTP_Synthase"/>
</dbReference>
<evidence type="ECO:0000313" key="14">
    <source>
        <dbReference type="EMBL" id="KKQ95231.1"/>
    </source>
</evidence>
<keyword evidence="5 11" id="KW-0547">Nucleotide-binding</keyword>
<dbReference type="UniPathway" id="UPA00159">
    <property type="reaction ID" value="UER00277"/>
</dbReference>
<feature type="binding site" evidence="11">
    <location>
        <position position="225"/>
    </location>
    <ligand>
        <name>CTP</name>
        <dbReference type="ChEBI" id="CHEBI:37563"/>
        <note>allosteric inhibitor</note>
    </ligand>
</feature>
<dbReference type="GO" id="GO:0042802">
    <property type="term" value="F:identical protein binding"/>
    <property type="evidence" value="ECO:0007669"/>
    <property type="project" value="TreeGrafter"/>
</dbReference>
<comment type="activity regulation">
    <text evidence="11">Allosterically activated by GTP, when glutamine is the substrate; GTP has no effect on the reaction when ammonia is the substrate. The allosteric effector GTP functions by stabilizing the protein conformation that binds the tetrahedral intermediate(s) formed during glutamine hydrolysis. Inhibited by the product CTP, via allosteric rather than competitive inhibition.</text>
</comment>
<dbReference type="GO" id="GO:0004359">
    <property type="term" value="F:glutaminase activity"/>
    <property type="evidence" value="ECO:0007669"/>
    <property type="project" value="RHEA"/>
</dbReference>
<feature type="binding site" evidence="11">
    <location>
        <begin position="17"/>
        <end position="22"/>
    </location>
    <ligand>
        <name>ATP</name>
        <dbReference type="ChEBI" id="CHEBI:30616"/>
    </ligand>
</feature>
<dbReference type="FunFam" id="3.40.50.300:FF:000009">
    <property type="entry name" value="CTP synthase"/>
    <property type="match status" value="1"/>
</dbReference>
<dbReference type="NCBIfam" id="TIGR00337">
    <property type="entry name" value="PyrG"/>
    <property type="match status" value="1"/>
</dbReference>
<feature type="binding site" evidence="11">
    <location>
        <begin position="189"/>
        <end position="194"/>
    </location>
    <ligand>
        <name>CTP</name>
        <dbReference type="ChEBI" id="CHEBI:37563"/>
        <note>allosteric inhibitor</note>
    </ligand>
</feature>
<evidence type="ECO:0000259" key="12">
    <source>
        <dbReference type="Pfam" id="PF00117"/>
    </source>
</evidence>
<comment type="catalytic activity">
    <reaction evidence="10 11">
        <text>UTP + L-glutamine + ATP + H2O = CTP + L-glutamate + ADP + phosphate + 2 H(+)</text>
        <dbReference type="Rhea" id="RHEA:26426"/>
        <dbReference type="ChEBI" id="CHEBI:15377"/>
        <dbReference type="ChEBI" id="CHEBI:15378"/>
        <dbReference type="ChEBI" id="CHEBI:29985"/>
        <dbReference type="ChEBI" id="CHEBI:30616"/>
        <dbReference type="ChEBI" id="CHEBI:37563"/>
        <dbReference type="ChEBI" id="CHEBI:43474"/>
        <dbReference type="ChEBI" id="CHEBI:46398"/>
        <dbReference type="ChEBI" id="CHEBI:58359"/>
        <dbReference type="ChEBI" id="CHEBI:456216"/>
        <dbReference type="EC" id="6.3.4.2"/>
    </reaction>
</comment>
<dbReference type="STRING" id="1618345.UT18_C0002G0008"/>
<dbReference type="InterPro" id="IPR029062">
    <property type="entry name" value="Class_I_gatase-like"/>
</dbReference>
<sequence length="531" mass="59498">MNKNTKFIFVTGGVLSGLGKGIAAASIGAILRSRGFLVNLQKLDRYLNFDAGTLNPGEHGEVFVTDDGAETDLDIGHYERFINDSLTKKSSIMSGQIYNNILNAEREGKYLGKTVQVIPHVTQECQRVIFEAAKGFDILIVELGGTIGDYEGVHFIEAIRQMKRIVGKENVFYAHLVFLPYLATSGELKTKPAQNSVRELKQEGIQPDMLMIRADHPMEKGMFEKLSLFTDVPTEAIIPLPTIDTVYRIPLNIEKAGVGEYISGKLGLPPKKADLKSWETLVANINSAQKEITIGIIAKYMANWDTYASVTEALKAACWNNGFKAKIKWVDAELLEQKDPEIVLKDLDGIVIPGGFGHRGIEGKILAAKYARENKIPYLGLCLGMQIMVIEFARNILEFRDANSTEFNEKTEHPVIHIMEDQKFVTKKGGTMRLGAWPCQVSKKSKAFKLYGQEKISERHRHRYEFNNNYIKQMESNGMIIAGTSPDKTLVEITELIGHPFMIGVQFHPEFKSRPQFPHPLFDGFIKSIVN</sequence>
<feature type="binding site" evidence="11">
    <location>
        <position position="406"/>
    </location>
    <ligand>
        <name>L-glutamine</name>
        <dbReference type="ChEBI" id="CHEBI:58359"/>
    </ligand>
</feature>
<dbReference type="InterPro" id="IPR017926">
    <property type="entry name" value="GATASE"/>
</dbReference>
<dbReference type="NCBIfam" id="NF003792">
    <property type="entry name" value="PRK05380.1"/>
    <property type="match status" value="1"/>
</dbReference>
<evidence type="ECO:0000256" key="5">
    <source>
        <dbReference type="ARBA" id="ARBA00022741"/>
    </source>
</evidence>
<proteinExistence type="inferred from homology"/>
<comment type="function">
    <text evidence="11">Catalyzes the ATP-dependent amination of UTP to CTP with either L-glutamine or ammonia as the source of nitrogen. Regulates intracellular CTP levels through interactions with the four ribonucleotide triphosphates.</text>
</comment>
<feature type="binding site" evidence="11">
    <location>
        <position position="74"/>
    </location>
    <ligand>
        <name>Mg(2+)</name>
        <dbReference type="ChEBI" id="CHEBI:18420"/>
    </ligand>
</feature>
<feature type="binding site" evidence="11">
    <location>
        <begin position="149"/>
        <end position="151"/>
    </location>
    <ligand>
        <name>CTP</name>
        <dbReference type="ChEBI" id="CHEBI:37563"/>
        <note>allosteric inhibitor</note>
    </ligand>
</feature>
<keyword evidence="6 11" id="KW-0067">ATP-binding</keyword>
<dbReference type="GO" id="GO:0019856">
    <property type="term" value="P:pyrimidine nucleobase biosynthetic process"/>
    <property type="evidence" value="ECO:0007669"/>
    <property type="project" value="TreeGrafter"/>
</dbReference>
<dbReference type="GO" id="GO:0005829">
    <property type="term" value="C:cytosol"/>
    <property type="evidence" value="ECO:0007669"/>
    <property type="project" value="TreeGrafter"/>
</dbReference>
<accession>A0A0G0Q0P2</accession>
<feature type="binding site" evidence="11">
    <location>
        <position position="16"/>
    </location>
    <ligand>
        <name>UTP</name>
        <dbReference type="ChEBI" id="CHEBI:46398"/>
    </ligand>
</feature>
<feature type="active site" evidence="11">
    <location>
        <position position="510"/>
    </location>
</feature>
<comment type="pathway">
    <text evidence="1 11">Pyrimidine metabolism; CTP biosynthesis via de novo pathway; CTP from UDP: step 2/2.</text>
</comment>
<evidence type="ECO:0000256" key="1">
    <source>
        <dbReference type="ARBA" id="ARBA00005171"/>
    </source>
</evidence>
<feature type="binding site" evidence="11">
    <location>
        <begin position="189"/>
        <end position="194"/>
    </location>
    <ligand>
        <name>UTP</name>
        <dbReference type="ChEBI" id="CHEBI:46398"/>
    </ligand>
</feature>
<keyword evidence="9 11" id="KW-0665">Pyrimidine biosynthesis</keyword>
<feature type="domain" description="CTP synthase N-terminal" evidence="13">
    <location>
        <begin position="6"/>
        <end position="268"/>
    </location>
</feature>
<feature type="binding site" evidence="11">
    <location>
        <position position="142"/>
    </location>
    <ligand>
        <name>Mg(2+)</name>
        <dbReference type="ChEBI" id="CHEBI:18420"/>
    </ligand>
</feature>
<feature type="binding site" evidence="11">
    <location>
        <position position="243"/>
    </location>
    <ligand>
        <name>ATP</name>
        <dbReference type="ChEBI" id="CHEBI:30616"/>
    </ligand>
</feature>
<comment type="caution">
    <text evidence="11">Lacks conserved residue(s) required for the propagation of feature annotation.</text>
</comment>
<feature type="binding site" evidence="11">
    <location>
        <position position="463"/>
    </location>
    <ligand>
        <name>L-glutamine</name>
        <dbReference type="ChEBI" id="CHEBI:58359"/>
    </ligand>
</feature>
<keyword evidence="8 11" id="KW-0315">Glutamine amidotransferase</keyword>
<evidence type="ECO:0000259" key="13">
    <source>
        <dbReference type="Pfam" id="PF06418"/>
    </source>
</evidence>
<dbReference type="HAMAP" id="MF_01227">
    <property type="entry name" value="PyrG"/>
    <property type="match status" value="1"/>
</dbReference>
<dbReference type="Gene3D" id="3.40.50.300">
    <property type="entry name" value="P-loop containing nucleotide triphosphate hydrolases"/>
    <property type="match status" value="1"/>
</dbReference>
<evidence type="ECO:0000256" key="6">
    <source>
        <dbReference type="ARBA" id="ARBA00022840"/>
    </source>
</evidence>
<comment type="caution">
    <text evidence="14">The sequence shown here is derived from an EMBL/GenBank/DDBJ whole genome shotgun (WGS) entry which is preliminary data.</text>
</comment>
<dbReference type="Proteomes" id="UP000034207">
    <property type="component" value="Unassembled WGS sequence"/>
</dbReference>
<dbReference type="SUPFAM" id="SSF52540">
    <property type="entry name" value="P-loop containing nucleoside triphosphate hydrolases"/>
    <property type="match status" value="1"/>
</dbReference>
<gene>
    <name evidence="11" type="primary">pyrG</name>
    <name evidence="14" type="ORF">UT18_C0002G0008</name>
</gene>
<feature type="binding site" evidence="11">
    <location>
        <position position="225"/>
    </location>
    <ligand>
        <name>UTP</name>
        <dbReference type="ChEBI" id="CHEBI:46398"/>
    </ligand>
</feature>
<keyword evidence="4 11" id="KW-0479">Metal-binding</keyword>
<evidence type="ECO:0000256" key="7">
    <source>
        <dbReference type="ARBA" id="ARBA00022842"/>
    </source>
</evidence>
<name>A0A0G0Q0P2_UNCC2</name>
<dbReference type="GO" id="GO:0005524">
    <property type="term" value="F:ATP binding"/>
    <property type="evidence" value="ECO:0007669"/>
    <property type="project" value="UniProtKB-KW"/>
</dbReference>
<feature type="binding site" evidence="11">
    <location>
        <position position="355"/>
    </location>
    <ligand>
        <name>L-glutamine</name>
        <dbReference type="ChEBI" id="CHEBI:58359"/>
    </ligand>
</feature>
<dbReference type="Gene3D" id="3.40.50.880">
    <property type="match status" value="1"/>
</dbReference>
<reference evidence="14 15" key="1">
    <citation type="journal article" date="2015" name="Nature">
        <title>rRNA introns, odd ribosomes, and small enigmatic genomes across a large radiation of phyla.</title>
        <authorList>
            <person name="Brown C.T."/>
            <person name="Hug L.A."/>
            <person name="Thomas B.C."/>
            <person name="Sharon I."/>
            <person name="Castelle C.J."/>
            <person name="Singh A."/>
            <person name="Wilkins M.J."/>
            <person name="Williams K.H."/>
            <person name="Banfield J.F."/>
        </authorList>
    </citation>
    <scope>NUCLEOTIDE SEQUENCE [LARGE SCALE GENOMIC DNA]</scope>
</reference>
<evidence type="ECO:0000256" key="10">
    <source>
        <dbReference type="ARBA" id="ARBA00047781"/>
    </source>
</evidence>
<feature type="binding site" evidence="11">
    <location>
        <position position="16"/>
    </location>
    <ligand>
        <name>CTP</name>
        <dbReference type="ChEBI" id="CHEBI:37563"/>
        <note>allosteric inhibitor</note>
    </ligand>
</feature>
<evidence type="ECO:0000256" key="3">
    <source>
        <dbReference type="ARBA" id="ARBA00022598"/>
    </source>
</evidence>
<dbReference type="CDD" id="cd01746">
    <property type="entry name" value="GATase1_CTP_Synthase"/>
    <property type="match status" value="1"/>
</dbReference>
<organism evidence="14 15">
    <name type="scientific">candidate division CPR2 bacterium GW2011_GWC2_39_10</name>
    <dbReference type="NCBI Taxonomy" id="1618345"/>
    <lineage>
        <taxon>Bacteria</taxon>
        <taxon>Bacteria division CPR2</taxon>
    </lineage>
</organism>
<dbReference type="PATRIC" id="fig|1618345.3.peg.62"/>